<dbReference type="PANTHER" id="PTHR15696:SF0">
    <property type="entry name" value="TELOMERASE-BINDING PROTEIN EST1A"/>
    <property type="match status" value="1"/>
</dbReference>
<sequence length="1071" mass="122430">MYTIDHVHGEAADNCQGNLFLNSFAFHFSHIQLFRILGLPFYSNEIFHPPPPQIAIREISALRSTSISTMTSNSSLPSGAHKENQILYEIGNSERQLWALIHSKGLLNNDAQDLYRNIRSRYERTILNNHTHSELQDVEYCLWKLHYKHIDEFRKRIKKCSGNAENNKSGIPQEGFVQINNDNHIKAFKSFLSEATEFYQTLIVKLKKYYGVPEEALFSKKACVSTSFEPESMLKCLYLCHRCLVCMGDLARYKQQYENFDLQNQNWSVSATHYLEATRIWPDSGNPQNQLAVLATYIGDEFLAMYHCVRSIAVKEPFPDAWDNLILLLEKNRSSHLEYVTSEVSFDFFIPSQRIGKETKARPNDDDSSNCNMFQGEINHFTDTKLWSLMVRTISFLFITSSSVEEFPIALATTIGVLDEMMELEDIKLKTMLESYGQMDLARKGPFRALQVVSILIFTLKNLIDKHEKNEPKDKDDGRQLALIQLALAAAFIFMGRFVERCLKSSPLNYCPLFPSVLVFVEWCANMLDELEVYATDQKSATAMSYFFYVLIELLNQLNENRKETKNLVDGTPLWEDYELRGFVSIAFSHFSLDFSGRWEHIDNFESGSELRTQRMSEAAQKMATRTNNVQKWITCDELGRKFYPARSEEDQEKKETENVKSIDKRVKEDDPNQKTLKNTEDGKCDTRESPSSSSTNEKSSVVEDEEVILFRPLARYNSAPSYAFISSDEKMSPPKDKDDKFLPSDDCLRRTTSLLMAQNPLQSDPWGFHGENSKSNKSFKLQVPSIKESNAHTSSEGPISAGPPSLNAWVLDKGGLNTNRLQPIEEVASSYLADLSINKTQNSVIGSVDEISDFLSSSTTYTAPVPSAPLLPDNAAWYTDIQSSMSAPLLPENPSPISIYSDWSTTHRPLGYDTNFPAYSNGYPPHSRMTSSEWLRWYRESPSPERVNINNHMQPTQLNVPGNHENSLYHDTYRFNQLDQWGNNLLFPNQYTYMKPPAPPPLQPGHPYSLGAGSEHITSLFNNFQRPSPYGCGYVTDQRNEPQPLLEYLKEQEWRLQQDPTLRGPTFMGN</sequence>
<evidence type="ECO:0000259" key="4">
    <source>
        <dbReference type="Pfam" id="PF10374"/>
    </source>
</evidence>
<dbReference type="PANTHER" id="PTHR15696">
    <property type="entry name" value="SMG-7 SUPPRESSOR WITH MORPHOLOGICAL EFFECT ON GENITALIA PROTEIN 7"/>
    <property type="match status" value="1"/>
</dbReference>
<dbReference type="EMBL" id="JAYMYQ010000001">
    <property type="protein sequence ID" value="KAK7362848.1"/>
    <property type="molecule type" value="Genomic_DNA"/>
</dbReference>
<feature type="compositionally biased region" description="Low complexity" evidence="2">
    <location>
        <begin position="690"/>
        <end position="700"/>
    </location>
</feature>
<dbReference type="InterPro" id="IPR045153">
    <property type="entry name" value="Est1/Ebs1-like"/>
</dbReference>
<dbReference type="InterPro" id="IPR018834">
    <property type="entry name" value="DNA/RNA-bd_Est1-type"/>
</dbReference>
<dbReference type="InterPro" id="IPR019458">
    <property type="entry name" value="Est1-like_N"/>
</dbReference>
<evidence type="ECO:0000259" key="3">
    <source>
        <dbReference type="Pfam" id="PF10373"/>
    </source>
</evidence>
<dbReference type="AlphaFoldDB" id="A0AAN9N2K0"/>
<evidence type="ECO:0000313" key="6">
    <source>
        <dbReference type="Proteomes" id="UP001367508"/>
    </source>
</evidence>
<evidence type="ECO:0000256" key="1">
    <source>
        <dbReference type="ARBA" id="ARBA00022737"/>
    </source>
</evidence>
<feature type="domain" description="DNA/RNA-binding" evidence="3">
    <location>
        <begin position="271"/>
        <end position="589"/>
    </location>
</feature>
<gene>
    <name evidence="5" type="ORF">VNO77_04972</name>
</gene>
<organism evidence="5 6">
    <name type="scientific">Canavalia gladiata</name>
    <name type="common">Sword bean</name>
    <name type="synonym">Dolichos gladiatus</name>
    <dbReference type="NCBI Taxonomy" id="3824"/>
    <lineage>
        <taxon>Eukaryota</taxon>
        <taxon>Viridiplantae</taxon>
        <taxon>Streptophyta</taxon>
        <taxon>Embryophyta</taxon>
        <taxon>Tracheophyta</taxon>
        <taxon>Spermatophyta</taxon>
        <taxon>Magnoliopsida</taxon>
        <taxon>eudicotyledons</taxon>
        <taxon>Gunneridae</taxon>
        <taxon>Pentapetalae</taxon>
        <taxon>rosids</taxon>
        <taxon>fabids</taxon>
        <taxon>Fabales</taxon>
        <taxon>Fabaceae</taxon>
        <taxon>Papilionoideae</taxon>
        <taxon>50 kb inversion clade</taxon>
        <taxon>NPAAA clade</taxon>
        <taxon>indigoferoid/millettioid clade</taxon>
        <taxon>Phaseoleae</taxon>
        <taxon>Canavalia</taxon>
    </lineage>
</organism>
<proteinExistence type="predicted"/>
<comment type="caution">
    <text evidence="5">The sequence shown here is derived from an EMBL/GenBank/DDBJ whole genome shotgun (WGS) entry which is preliminary data.</text>
</comment>
<dbReference type="FunFam" id="1.25.40.10:FF:000225">
    <property type="entry name" value="Protein SMG7"/>
    <property type="match status" value="1"/>
</dbReference>
<name>A0AAN9N2K0_CANGL</name>
<keyword evidence="1" id="KW-0677">Repeat</keyword>
<dbReference type="GO" id="GO:0000184">
    <property type="term" value="P:nuclear-transcribed mRNA catabolic process, nonsense-mediated decay"/>
    <property type="evidence" value="ECO:0007669"/>
    <property type="project" value="TreeGrafter"/>
</dbReference>
<evidence type="ECO:0000313" key="5">
    <source>
        <dbReference type="EMBL" id="KAK7362848.1"/>
    </source>
</evidence>
<accession>A0AAN9N2K0</accession>
<dbReference type="GO" id="GO:0070034">
    <property type="term" value="F:telomerase RNA binding"/>
    <property type="evidence" value="ECO:0007669"/>
    <property type="project" value="TreeGrafter"/>
</dbReference>
<feature type="compositionally biased region" description="Polar residues" evidence="2">
    <location>
        <begin position="788"/>
        <end position="798"/>
    </location>
</feature>
<dbReference type="Gene3D" id="1.25.40.10">
    <property type="entry name" value="Tetratricopeptide repeat domain"/>
    <property type="match status" value="1"/>
</dbReference>
<evidence type="ECO:0000256" key="2">
    <source>
        <dbReference type="SAM" id="MobiDB-lite"/>
    </source>
</evidence>
<dbReference type="Proteomes" id="UP001367508">
    <property type="component" value="Unassembled WGS sequence"/>
</dbReference>
<dbReference type="InterPro" id="IPR011990">
    <property type="entry name" value="TPR-like_helical_dom_sf"/>
</dbReference>
<keyword evidence="6" id="KW-1185">Reference proteome</keyword>
<dbReference type="GO" id="GO:0005697">
    <property type="term" value="C:telomerase holoenzyme complex"/>
    <property type="evidence" value="ECO:0007669"/>
    <property type="project" value="TreeGrafter"/>
</dbReference>
<dbReference type="GO" id="GO:0042162">
    <property type="term" value="F:telomeric DNA binding"/>
    <property type="evidence" value="ECO:0007669"/>
    <property type="project" value="TreeGrafter"/>
</dbReference>
<protein>
    <recommendedName>
        <fullName evidence="7">SMG7 nonsense mediated mRNA decay factor</fullName>
    </recommendedName>
</protein>
<dbReference type="Pfam" id="PF10374">
    <property type="entry name" value="EST1"/>
    <property type="match status" value="1"/>
</dbReference>
<dbReference type="Pfam" id="PF10373">
    <property type="entry name" value="EST1_DNA_bind"/>
    <property type="match status" value="1"/>
</dbReference>
<dbReference type="SUPFAM" id="SSF48452">
    <property type="entry name" value="TPR-like"/>
    <property type="match status" value="1"/>
</dbReference>
<feature type="region of interest" description="Disordered" evidence="2">
    <location>
        <begin position="785"/>
        <end position="805"/>
    </location>
</feature>
<feature type="domain" description="Telomerase activating protein Est1-like N-terminal" evidence="4">
    <location>
        <begin position="138"/>
        <end position="258"/>
    </location>
</feature>
<evidence type="ECO:0008006" key="7">
    <source>
        <dbReference type="Google" id="ProtNLM"/>
    </source>
</evidence>
<reference evidence="5 6" key="1">
    <citation type="submission" date="2024-01" db="EMBL/GenBank/DDBJ databases">
        <title>The genomes of 5 underutilized Papilionoideae crops provide insights into root nodulation and disease resistanc.</title>
        <authorList>
            <person name="Jiang F."/>
        </authorList>
    </citation>
    <scope>NUCLEOTIDE SEQUENCE [LARGE SCALE GENOMIC DNA]</scope>
    <source>
        <strain evidence="5">LVBAO_FW01</strain>
        <tissue evidence="5">Leaves</tissue>
    </source>
</reference>
<feature type="compositionally biased region" description="Basic and acidic residues" evidence="2">
    <location>
        <begin position="647"/>
        <end position="689"/>
    </location>
</feature>
<feature type="region of interest" description="Disordered" evidence="2">
    <location>
        <begin position="647"/>
        <end position="703"/>
    </location>
</feature>